<keyword evidence="12" id="KW-1185">Reference proteome</keyword>
<dbReference type="GO" id="GO:0009083">
    <property type="term" value="P:branched-chain amino acid catabolic process"/>
    <property type="evidence" value="ECO:0007669"/>
    <property type="project" value="UniProtKB-KW"/>
</dbReference>
<evidence type="ECO:0000259" key="10">
    <source>
        <dbReference type="Pfam" id="PF14833"/>
    </source>
</evidence>
<dbReference type="PANTHER" id="PTHR22981">
    <property type="entry name" value="3-HYDROXYISOBUTYRATE DEHYDROGENASE-RELATED"/>
    <property type="match status" value="1"/>
</dbReference>
<name>A0AA38XDS2_9EURO</name>
<comment type="pathway">
    <text evidence="1">Amino-acid degradation; L-valine degradation.</text>
</comment>
<dbReference type="Gene3D" id="1.10.1040.10">
    <property type="entry name" value="N-(1-d-carboxylethyl)-l-norvaline Dehydrogenase, domain 2"/>
    <property type="match status" value="1"/>
</dbReference>
<dbReference type="InterPro" id="IPR029154">
    <property type="entry name" value="HIBADH-like_NADP-bd"/>
</dbReference>
<dbReference type="Pfam" id="PF03446">
    <property type="entry name" value="NAD_binding_2"/>
    <property type="match status" value="1"/>
</dbReference>
<dbReference type="GO" id="GO:0008442">
    <property type="term" value="F:3-hydroxyisobutyrate dehydrogenase activity"/>
    <property type="evidence" value="ECO:0007669"/>
    <property type="project" value="UniProtKB-EC"/>
</dbReference>
<dbReference type="InterPro" id="IPR006115">
    <property type="entry name" value="6PGDH_NADP-bd"/>
</dbReference>
<feature type="domain" description="6-phosphogluconate dehydrogenase NADP-binding" evidence="9">
    <location>
        <begin position="11"/>
        <end position="173"/>
    </location>
</feature>
<dbReference type="SUPFAM" id="SSF48179">
    <property type="entry name" value="6-phosphogluconate dehydrogenase C-terminal domain-like"/>
    <property type="match status" value="1"/>
</dbReference>
<sequence length="320" mass="34139">MGSISQPAKIVGYIGLGKAGASMAPNIPRAGFQLIVRDADPEREQKFAKENKNTTVAAPGPEGFKDVDVLVTMLPQGKVVREVVLGENGIAKHLKPGTVIVDTSSSSPYDTQSLGKDLADLGFHLVDSPITQAHLHDTDTGDATLMVGSNSQDAIDKVLPVLQTMAKYVFVMGKLGAGHVMKTLNNYTSAASIVALSDALVTGQKFGLDPVQMIDVLNVGTGKNFSTSDSYATDALPRRYASGFQLALLIKDIGISKEVFEKTGFKTDLPDLIIRDFKDAASILKPDADHTELLKRWEERAGVELKTGTPDGSTVTALKQ</sequence>
<dbReference type="EC" id="1.1.1.31" evidence="3"/>
<feature type="active site" evidence="8">
    <location>
        <position position="182"/>
    </location>
</feature>
<evidence type="ECO:0000256" key="5">
    <source>
        <dbReference type="ARBA" id="ARBA00023002"/>
    </source>
</evidence>
<dbReference type="EMBL" id="JAPDRK010000006">
    <property type="protein sequence ID" value="KAJ9611616.1"/>
    <property type="molecule type" value="Genomic_DNA"/>
</dbReference>
<proteinExistence type="inferred from homology"/>
<reference evidence="11" key="1">
    <citation type="submission" date="2022-10" db="EMBL/GenBank/DDBJ databases">
        <title>Culturing micro-colonial fungi from biological soil crusts in the Mojave desert and describing Neophaeococcomyces mojavensis, and introducing the new genera and species Taxawa tesnikishii.</title>
        <authorList>
            <person name="Kurbessoian T."/>
            <person name="Stajich J.E."/>
        </authorList>
    </citation>
    <scope>NUCLEOTIDE SEQUENCE</scope>
    <source>
        <strain evidence="11">TK_41</strain>
    </source>
</reference>
<dbReference type="SUPFAM" id="SSF51735">
    <property type="entry name" value="NAD(P)-binding Rossmann-fold domains"/>
    <property type="match status" value="1"/>
</dbReference>
<dbReference type="GO" id="GO:0050661">
    <property type="term" value="F:NADP binding"/>
    <property type="evidence" value="ECO:0007669"/>
    <property type="project" value="InterPro"/>
</dbReference>
<comment type="caution">
    <text evidence="11">The sequence shown here is derived from an EMBL/GenBank/DDBJ whole genome shotgun (WGS) entry which is preliminary data.</text>
</comment>
<accession>A0AA38XDS2</accession>
<evidence type="ECO:0000313" key="12">
    <source>
        <dbReference type="Proteomes" id="UP001172673"/>
    </source>
</evidence>
<dbReference type="Gene3D" id="3.40.50.720">
    <property type="entry name" value="NAD(P)-binding Rossmann-like Domain"/>
    <property type="match status" value="1"/>
</dbReference>
<evidence type="ECO:0000256" key="1">
    <source>
        <dbReference type="ARBA" id="ARBA00005109"/>
    </source>
</evidence>
<evidence type="ECO:0000313" key="11">
    <source>
        <dbReference type="EMBL" id="KAJ9611616.1"/>
    </source>
</evidence>
<dbReference type="InterPro" id="IPR013328">
    <property type="entry name" value="6PGD_dom2"/>
</dbReference>
<evidence type="ECO:0000259" key="9">
    <source>
        <dbReference type="Pfam" id="PF03446"/>
    </source>
</evidence>
<comment type="similarity">
    <text evidence="2">Belongs to the HIBADH-related family. 3-hydroxyisobutyrate dehydrogenase subfamily.</text>
</comment>
<feature type="domain" description="3-hydroxyisobutyrate dehydrogenase-like NAD-binding" evidence="10">
    <location>
        <begin position="176"/>
        <end position="295"/>
    </location>
</feature>
<dbReference type="Proteomes" id="UP001172673">
    <property type="component" value="Unassembled WGS sequence"/>
</dbReference>
<organism evidence="11 12">
    <name type="scientific">Cladophialophora chaetospira</name>
    <dbReference type="NCBI Taxonomy" id="386627"/>
    <lineage>
        <taxon>Eukaryota</taxon>
        <taxon>Fungi</taxon>
        <taxon>Dikarya</taxon>
        <taxon>Ascomycota</taxon>
        <taxon>Pezizomycotina</taxon>
        <taxon>Eurotiomycetes</taxon>
        <taxon>Chaetothyriomycetidae</taxon>
        <taxon>Chaetothyriales</taxon>
        <taxon>Herpotrichiellaceae</taxon>
        <taxon>Cladophialophora</taxon>
    </lineage>
</organism>
<protein>
    <recommendedName>
        <fullName evidence="3">3-hydroxyisobutyrate dehydrogenase</fullName>
        <ecNumber evidence="3">1.1.1.31</ecNumber>
    </recommendedName>
</protein>
<dbReference type="AlphaFoldDB" id="A0AA38XDS2"/>
<keyword evidence="6" id="KW-0520">NAD</keyword>
<keyword evidence="4" id="KW-0101">Branched-chain amino acid catabolism</keyword>
<dbReference type="InterPro" id="IPR015815">
    <property type="entry name" value="HIBADH-related"/>
</dbReference>
<evidence type="ECO:0000256" key="8">
    <source>
        <dbReference type="PIRSR" id="PIRSR000103-1"/>
    </source>
</evidence>
<gene>
    <name evidence="11" type="ORF">H2200_004800</name>
</gene>
<dbReference type="PIRSF" id="PIRSF000103">
    <property type="entry name" value="HIBADH"/>
    <property type="match status" value="1"/>
</dbReference>
<evidence type="ECO:0000256" key="4">
    <source>
        <dbReference type="ARBA" id="ARBA00022456"/>
    </source>
</evidence>
<evidence type="ECO:0000256" key="2">
    <source>
        <dbReference type="ARBA" id="ARBA00006013"/>
    </source>
</evidence>
<dbReference type="InterPro" id="IPR036291">
    <property type="entry name" value="NAD(P)-bd_dom_sf"/>
</dbReference>
<dbReference type="Pfam" id="PF14833">
    <property type="entry name" value="NAD_binding_11"/>
    <property type="match status" value="1"/>
</dbReference>
<evidence type="ECO:0000256" key="3">
    <source>
        <dbReference type="ARBA" id="ARBA00012991"/>
    </source>
</evidence>
<dbReference type="InterPro" id="IPR008927">
    <property type="entry name" value="6-PGluconate_DH-like_C_sf"/>
</dbReference>
<dbReference type="GO" id="GO:0051287">
    <property type="term" value="F:NAD binding"/>
    <property type="evidence" value="ECO:0007669"/>
    <property type="project" value="InterPro"/>
</dbReference>
<evidence type="ECO:0000256" key="7">
    <source>
        <dbReference type="ARBA" id="ARBA00049197"/>
    </source>
</evidence>
<comment type="catalytic activity">
    <reaction evidence="7">
        <text>3-hydroxy-2-methylpropanoate + NAD(+) = 2-methyl-3-oxopropanoate + NADH + H(+)</text>
        <dbReference type="Rhea" id="RHEA:17681"/>
        <dbReference type="ChEBI" id="CHEBI:11805"/>
        <dbReference type="ChEBI" id="CHEBI:15378"/>
        <dbReference type="ChEBI" id="CHEBI:57540"/>
        <dbReference type="ChEBI" id="CHEBI:57700"/>
        <dbReference type="ChEBI" id="CHEBI:57945"/>
        <dbReference type="EC" id="1.1.1.31"/>
    </reaction>
</comment>
<dbReference type="PANTHER" id="PTHR22981:SF7">
    <property type="entry name" value="3-HYDROXYISOBUTYRATE DEHYDROGENASE, MITOCHONDRIAL"/>
    <property type="match status" value="1"/>
</dbReference>
<evidence type="ECO:0000256" key="6">
    <source>
        <dbReference type="ARBA" id="ARBA00023027"/>
    </source>
</evidence>
<keyword evidence="5" id="KW-0560">Oxidoreductase</keyword>